<dbReference type="RefSeq" id="XP_016345742.1">
    <property type="nucleotide sequence ID" value="XM_016490256.1"/>
</dbReference>
<reference evidence="4" key="1">
    <citation type="submission" date="2025-08" db="UniProtKB">
        <authorList>
            <consortium name="Ensembl"/>
        </authorList>
    </citation>
    <scope>IDENTIFICATION</scope>
</reference>
<dbReference type="SUPFAM" id="SSF55811">
    <property type="entry name" value="Nudix"/>
    <property type="match status" value="1"/>
</dbReference>
<gene>
    <name evidence="4" type="primary">LOC107691590</name>
</gene>
<dbReference type="KEGG" id="sanh:107691590"/>
<protein>
    <submittedName>
        <fullName evidence="4">8-oxo-dGDP phosphatase NUDT18-like</fullName>
    </submittedName>
</protein>
<dbReference type="InterPro" id="IPR020476">
    <property type="entry name" value="Nudix_hydrolase"/>
</dbReference>
<feature type="domain" description="Nudix hydrolase" evidence="3">
    <location>
        <begin position="35"/>
        <end position="161"/>
    </location>
</feature>
<dbReference type="PROSITE" id="PS51462">
    <property type="entry name" value="NUDIX"/>
    <property type="match status" value="1"/>
</dbReference>
<evidence type="ECO:0000313" key="5">
    <source>
        <dbReference type="Proteomes" id="UP000472260"/>
    </source>
</evidence>
<dbReference type="Proteomes" id="UP000472260">
    <property type="component" value="Unassembled WGS sequence"/>
</dbReference>
<dbReference type="Pfam" id="PF00293">
    <property type="entry name" value="NUDIX"/>
    <property type="match status" value="1"/>
</dbReference>
<dbReference type="PROSITE" id="PS00893">
    <property type="entry name" value="NUDIX_BOX"/>
    <property type="match status" value="1"/>
</dbReference>
<sequence length="327" mass="36691">MSLEDTVEMLLKGEGLEVTELHFAPEQKKPVTRKNTCFAVCAVIFNSKNEVLMIQEPKAVCLGSWYLPAGRMEDGESIEEALKREVKEEAGIDCQPITLLQIQEKGPSWIRFAFLAEKTGGSLKTPEEANADSLQSQWYDRESLPKNIRKRDILTLIDAGIRYRQSPWFSELQPVDFTCDVVCQRLLLVFTSSDANPENGEEERIWLLLSKDSQLPVAASIEAQTLAFTAKKLVKYCMPSTYEQLSVNTCGILGVQHNGRAPGQTDGVCLNTLVQLEYKEEEEEISLGSPPKPENAGFRWHEVTNQSLRTEILQKIQEGSVLPVQSI</sequence>
<keyword evidence="1 2" id="KW-0378">Hydrolase</keyword>
<proteinExistence type="inferred from homology"/>
<dbReference type="InterPro" id="IPR020084">
    <property type="entry name" value="NUDIX_hydrolase_CS"/>
</dbReference>
<dbReference type="InterPro" id="IPR015797">
    <property type="entry name" value="NUDIX_hydrolase-like_dom_sf"/>
</dbReference>
<dbReference type="GeneID" id="107691590"/>
<evidence type="ECO:0000256" key="2">
    <source>
        <dbReference type="RuleBase" id="RU003476"/>
    </source>
</evidence>
<dbReference type="AlphaFoldDB" id="A0A671M8T6"/>
<dbReference type="OrthoDB" id="10005910at2759"/>
<name>A0A671M8T6_9TELE</name>
<dbReference type="Gene3D" id="3.90.79.10">
    <property type="entry name" value="Nucleoside Triphosphate Pyrophosphohydrolase"/>
    <property type="match status" value="1"/>
</dbReference>
<reference evidence="4" key="2">
    <citation type="submission" date="2025-09" db="UniProtKB">
        <authorList>
            <consortium name="Ensembl"/>
        </authorList>
    </citation>
    <scope>IDENTIFICATION</scope>
</reference>
<evidence type="ECO:0000313" key="4">
    <source>
        <dbReference type="Ensembl" id="ENSSANP00000029589.1"/>
    </source>
</evidence>
<keyword evidence="5" id="KW-1185">Reference proteome</keyword>
<dbReference type="GO" id="GO:0044716">
    <property type="term" value="F:8-oxo-GDP phosphatase activity"/>
    <property type="evidence" value="ECO:0007669"/>
    <property type="project" value="TreeGrafter"/>
</dbReference>
<dbReference type="PANTHER" id="PTHR22769">
    <property type="entry name" value="MUTT/NUDIX HYDROLASE"/>
    <property type="match status" value="1"/>
</dbReference>
<evidence type="ECO:0000259" key="3">
    <source>
        <dbReference type="PROSITE" id="PS51462"/>
    </source>
</evidence>
<accession>A0A671M8T6</accession>
<dbReference type="PRINTS" id="PR00502">
    <property type="entry name" value="NUDIXFAMILY"/>
</dbReference>
<dbReference type="InterPro" id="IPR000086">
    <property type="entry name" value="NUDIX_hydrolase_dom"/>
</dbReference>
<dbReference type="PANTHER" id="PTHR22769:SF56">
    <property type="entry name" value="8-OXO-DGDP PHOSPHATASE NUDT18"/>
    <property type="match status" value="1"/>
</dbReference>
<organism evidence="4 5">
    <name type="scientific">Sinocyclocheilus anshuiensis</name>
    <dbReference type="NCBI Taxonomy" id="1608454"/>
    <lineage>
        <taxon>Eukaryota</taxon>
        <taxon>Metazoa</taxon>
        <taxon>Chordata</taxon>
        <taxon>Craniata</taxon>
        <taxon>Vertebrata</taxon>
        <taxon>Euteleostomi</taxon>
        <taxon>Actinopterygii</taxon>
        <taxon>Neopterygii</taxon>
        <taxon>Teleostei</taxon>
        <taxon>Ostariophysi</taxon>
        <taxon>Cypriniformes</taxon>
        <taxon>Cyprinidae</taxon>
        <taxon>Cyprininae</taxon>
        <taxon>Sinocyclocheilus</taxon>
    </lineage>
</organism>
<dbReference type="GO" id="GO:0044715">
    <property type="term" value="F:8-oxo-dGDP phosphatase activity"/>
    <property type="evidence" value="ECO:0007669"/>
    <property type="project" value="TreeGrafter"/>
</dbReference>
<dbReference type="Ensembl" id="ENSSANT00000031495.1">
    <property type="protein sequence ID" value="ENSSANP00000029589.1"/>
    <property type="gene ID" value="ENSSANG00000015169.1"/>
</dbReference>
<evidence type="ECO:0000256" key="1">
    <source>
        <dbReference type="ARBA" id="ARBA00022801"/>
    </source>
</evidence>
<comment type="similarity">
    <text evidence="2">Belongs to the Nudix hydrolase family.</text>
</comment>